<dbReference type="GO" id="GO:0045334">
    <property type="term" value="C:clathrin-coated endocytic vesicle"/>
    <property type="evidence" value="ECO:0007669"/>
    <property type="project" value="TreeGrafter"/>
</dbReference>
<dbReference type="AlphaFoldDB" id="A0A0N1IIY3"/>
<keyword evidence="3" id="KW-1185">Reference proteome</keyword>
<evidence type="ECO:0000313" key="3">
    <source>
        <dbReference type="Proteomes" id="UP000053240"/>
    </source>
</evidence>
<dbReference type="PANTHER" id="PTHR45662:SF8">
    <property type="entry name" value="PHOSPHATIDYLINOSITIDE PHOSPHATASE SAC2"/>
    <property type="match status" value="1"/>
</dbReference>
<protein>
    <submittedName>
        <fullName evidence="2">Phosphatidylinositide phosphatase SAC2</fullName>
    </submittedName>
</protein>
<dbReference type="PANTHER" id="PTHR45662">
    <property type="entry name" value="PHOSPHATIDYLINOSITIDE PHOSPHATASE SAC1"/>
    <property type="match status" value="1"/>
</dbReference>
<dbReference type="GO" id="GO:0046856">
    <property type="term" value="P:phosphatidylinositol dephosphorylation"/>
    <property type="evidence" value="ECO:0007669"/>
    <property type="project" value="TreeGrafter"/>
</dbReference>
<dbReference type="GO" id="GO:0005769">
    <property type="term" value="C:early endosome"/>
    <property type="evidence" value="ECO:0007669"/>
    <property type="project" value="TreeGrafter"/>
</dbReference>
<dbReference type="STRING" id="76193.A0A0N1IIY3"/>
<dbReference type="Proteomes" id="UP000053240">
    <property type="component" value="Unassembled WGS sequence"/>
</dbReference>
<name>A0A0N1IIY3_PAPMA</name>
<evidence type="ECO:0000259" key="1">
    <source>
        <dbReference type="PROSITE" id="PS50275"/>
    </source>
</evidence>
<dbReference type="InParanoid" id="A0A0N1IIY3"/>
<proteinExistence type="predicted"/>
<accession>A0A0N1IIY3</accession>
<evidence type="ECO:0000313" key="2">
    <source>
        <dbReference type="EMBL" id="KPJ17980.1"/>
    </source>
</evidence>
<feature type="domain" description="SAC" evidence="1">
    <location>
        <begin position="1"/>
        <end position="102"/>
    </location>
</feature>
<dbReference type="GO" id="GO:2001135">
    <property type="term" value="P:regulation of endocytic recycling"/>
    <property type="evidence" value="ECO:0007669"/>
    <property type="project" value="TreeGrafter"/>
</dbReference>
<dbReference type="InterPro" id="IPR002013">
    <property type="entry name" value="SAC_dom"/>
</dbReference>
<gene>
    <name evidence="2" type="ORF">RR48_00764</name>
</gene>
<dbReference type="GO" id="GO:0043812">
    <property type="term" value="F:phosphatidylinositol-4-phosphate phosphatase activity"/>
    <property type="evidence" value="ECO:0007669"/>
    <property type="project" value="TreeGrafter"/>
</dbReference>
<organism evidence="2 3">
    <name type="scientific">Papilio machaon</name>
    <name type="common">Old World swallowtail butterfly</name>
    <dbReference type="NCBI Taxonomy" id="76193"/>
    <lineage>
        <taxon>Eukaryota</taxon>
        <taxon>Metazoa</taxon>
        <taxon>Ecdysozoa</taxon>
        <taxon>Arthropoda</taxon>
        <taxon>Hexapoda</taxon>
        <taxon>Insecta</taxon>
        <taxon>Pterygota</taxon>
        <taxon>Neoptera</taxon>
        <taxon>Endopterygota</taxon>
        <taxon>Lepidoptera</taxon>
        <taxon>Glossata</taxon>
        <taxon>Ditrysia</taxon>
        <taxon>Papilionoidea</taxon>
        <taxon>Papilionidae</taxon>
        <taxon>Papilioninae</taxon>
        <taxon>Papilio</taxon>
    </lineage>
</organism>
<sequence length="261" mass="29158">MHYENVSILINAIADIIGEMRFCWRDNRGLICTQDGVFRVNCIDCLDRTNVVQTAIAKYVLELQLCRLGLGTPGCGLPAALRHAFLTMWADNGDVVSRQYAGTKALKGDYTRTGERKFTGMMKDGVASANRFLIRHFNDAMTQCAIDIALGQPIDESSIDELDLWHDVKTASMMVIENLEPSKPRFGMMPSYFGHPMRSELASAQVTYGVGRYYLSTFKDALRQVAIDVMTGESRSIPEQLIVPECSRCTNVKVLMLNVRA</sequence>
<reference evidence="2 3" key="1">
    <citation type="journal article" date="2015" name="Nat. Commun.">
        <title>Outbred genome sequencing and CRISPR/Cas9 gene editing in butterflies.</title>
        <authorList>
            <person name="Li X."/>
            <person name="Fan D."/>
            <person name="Zhang W."/>
            <person name="Liu G."/>
            <person name="Zhang L."/>
            <person name="Zhao L."/>
            <person name="Fang X."/>
            <person name="Chen L."/>
            <person name="Dong Y."/>
            <person name="Chen Y."/>
            <person name="Ding Y."/>
            <person name="Zhao R."/>
            <person name="Feng M."/>
            <person name="Zhu Y."/>
            <person name="Feng Y."/>
            <person name="Jiang X."/>
            <person name="Zhu D."/>
            <person name="Xiang H."/>
            <person name="Feng X."/>
            <person name="Li S."/>
            <person name="Wang J."/>
            <person name="Zhang G."/>
            <person name="Kronforst M.R."/>
            <person name="Wang W."/>
        </authorList>
    </citation>
    <scope>NUCLEOTIDE SEQUENCE [LARGE SCALE GENOMIC DNA]</scope>
    <source>
        <strain evidence="2">Ya'a_city_454_Pm</strain>
        <tissue evidence="2">Whole body</tissue>
    </source>
</reference>
<dbReference type="EMBL" id="KQ460061">
    <property type="protein sequence ID" value="KPJ17980.1"/>
    <property type="molecule type" value="Genomic_DNA"/>
</dbReference>
<dbReference type="PROSITE" id="PS50275">
    <property type="entry name" value="SAC"/>
    <property type="match status" value="1"/>
</dbReference>